<proteinExistence type="predicted"/>
<name>A0AA39QN15_9AGAR</name>
<organism evidence="1 2">
    <name type="scientific">Armillaria luteobubalina</name>
    <dbReference type="NCBI Taxonomy" id="153913"/>
    <lineage>
        <taxon>Eukaryota</taxon>
        <taxon>Fungi</taxon>
        <taxon>Dikarya</taxon>
        <taxon>Basidiomycota</taxon>
        <taxon>Agaricomycotina</taxon>
        <taxon>Agaricomycetes</taxon>
        <taxon>Agaricomycetidae</taxon>
        <taxon>Agaricales</taxon>
        <taxon>Marasmiineae</taxon>
        <taxon>Physalacriaceae</taxon>
        <taxon>Armillaria</taxon>
    </lineage>
</organism>
<evidence type="ECO:0000313" key="1">
    <source>
        <dbReference type="EMBL" id="KAK0505314.1"/>
    </source>
</evidence>
<dbReference type="AlphaFoldDB" id="A0AA39QN15"/>
<accession>A0AA39QN15</accession>
<sequence>MTEQTRNIGFTAATGFGYDEEIYLTQNATHYHILESGEFAALSDLWLETIWQQHVLYWPPNDHSDDGLIAHRKRVQHALRWLYDALDPDACEEQLTYAAAHEAKVYPPVQAPITRHVRRINVIEPPTPREIAKSLAIKAAKFTVTVCLRRWKELEECRTRCLARGQYIRRLRKPRQNT</sequence>
<protein>
    <submittedName>
        <fullName evidence="1">Uncharacterized protein</fullName>
    </submittedName>
</protein>
<reference evidence="1" key="1">
    <citation type="submission" date="2023-06" db="EMBL/GenBank/DDBJ databases">
        <authorList>
            <consortium name="Lawrence Berkeley National Laboratory"/>
            <person name="Ahrendt S."/>
            <person name="Sahu N."/>
            <person name="Indic B."/>
            <person name="Wong-Bajracharya J."/>
            <person name="Merenyi Z."/>
            <person name="Ke H.-M."/>
            <person name="Monk M."/>
            <person name="Kocsube S."/>
            <person name="Drula E."/>
            <person name="Lipzen A."/>
            <person name="Balint B."/>
            <person name="Henrissat B."/>
            <person name="Andreopoulos B."/>
            <person name="Martin F.M."/>
            <person name="Harder C.B."/>
            <person name="Rigling D."/>
            <person name="Ford K.L."/>
            <person name="Foster G.D."/>
            <person name="Pangilinan J."/>
            <person name="Papanicolaou A."/>
            <person name="Barry K."/>
            <person name="LaButti K."/>
            <person name="Viragh M."/>
            <person name="Koriabine M."/>
            <person name="Yan M."/>
            <person name="Riley R."/>
            <person name="Champramary S."/>
            <person name="Plett K.L."/>
            <person name="Tsai I.J."/>
            <person name="Slot J."/>
            <person name="Sipos G."/>
            <person name="Plett J."/>
            <person name="Nagy L.G."/>
            <person name="Grigoriev I.V."/>
        </authorList>
    </citation>
    <scope>NUCLEOTIDE SEQUENCE</scope>
    <source>
        <strain evidence="1">HWK02</strain>
    </source>
</reference>
<keyword evidence="2" id="KW-1185">Reference proteome</keyword>
<dbReference type="EMBL" id="JAUEPU010000002">
    <property type="protein sequence ID" value="KAK0505314.1"/>
    <property type="molecule type" value="Genomic_DNA"/>
</dbReference>
<evidence type="ECO:0000313" key="2">
    <source>
        <dbReference type="Proteomes" id="UP001175228"/>
    </source>
</evidence>
<dbReference type="Proteomes" id="UP001175228">
    <property type="component" value="Unassembled WGS sequence"/>
</dbReference>
<comment type="caution">
    <text evidence="1">The sequence shown here is derived from an EMBL/GenBank/DDBJ whole genome shotgun (WGS) entry which is preliminary data.</text>
</comment>
<gene>
    <name evidence="1" type="ORF">EDD18DRAFT_1344118</name>
</gene>